<reference evidence="2" key="1">
    <citation type="journal article" date="2019" name="Int. J. Syst. Evol. Microbiol.">
        <title>The Global Catalogue of Microorganisms (GCM) 10K type strain sequencing project: providing services to taxonomists for standard genome sequencing and annotation.</title>
        <authorList>
            <consortium name="The Broad Institute Genomics Platform"/>
            <consortium name="The Broad Institute Genome Sequencing Center for Infectious Disease"/>
            <person name="Wu L."/>
            <person name="Ma J."/>
        </authorList>
    </citation>
    <scope>NUCLEOTIDE SEQUENCE [LARGE SCALE GENOMIC DNA]</scope>
    <source>
        <strain evidence="2">JCM 17021</strain>
    </source>
</reference>
<gene>
    <name evidence="1" type="ORF">GCM10022381_25730</name>
</gene>
<organism evidence="1 2">
    <name type="scientific">Leifsonia kafniensis</name>
    <dbReference type="NCBI Taxonomy" id="475957"/>
    <lineage>
        <taxon>Bacteria</taxon>
        <taxon>Bacillati</taxon>
        <taxon>Actinomycetota</taxon>
        <taxon>Actinomycetes</taxon>
        <taxon>Micrococcales</taxon>
        <taxon>Microbacteriaceae</taxon>
        <taxon>Leifsonia</taxon>
    </lineage>
</organism>
<protein>
    <submittedName>
        <fullName evidence="1">Uncharacterized protein</fullName>
    </submittedName>
</protein>
<dbReference type="EMBL" id="BAABCN010000007">
    <property type="protein sequence ID" value="GAA3882305.1"/>
    <property type="molecule type" value="Genomic_DNA"/>
</dbReference>
<name>A0ABP7KN21_9MICO</name>
<keyword evidence="2" id="KW-1185">Reference proteome</keyword>
<comment type="caution">
    <text evidence="1">The sequence shown here is derived from an EMBL/GenBank/DDBJ whole genome shotgun (WGS) entry which is preliminary data.</text>
</comment>
<dbReference type="Proteomes" id="UP001501803">
    <property type="component" value="Unassembled WGS sequence"/>
</dbReference>
<accession>A0ABP7KN21</accession>
<evidence type="ECO:0000313" key="2">
    <source>
        <dbReference type="Proteomes" id="UP001501803"/>
    </source>
</evidence>
<proteinExistence type="predicted"/>
<sequence length="76" mass="8576">MCDTAAARVGRCSEYWRSLRVVKGIEERGERAGSVAECRVRRDVIDPFPVDPYFAAIAQTLQKFVPCLRGASMLWL</sequence>
<evidence type="ECO:0000313" key="1">
    <source>
        <dbReference type="EMBL" id="GAA3882305.1"/>
    </source>
</evidence>